<feature type="signal peptide" evidence="16">
    <location>
        <begin position="1"/>
        <end position="20"/>
    </location>
</feature>
<feature type="chain" id="PRO_5012273269" evidence="16">
    <location>
        <begin position="21"/>
        <end position="429"/>
    </location>
</feature>
<evidence type="ECO:0000256" key="2">
    <source>
        <dbReference type="ARBA" id="ARBA00004589"/>
    </source>
</evidence>
<comment type="subcellular location">
    <subcellularLocation>
        <location evidence="2">Membrane</location>
        <topology evidence="2">Lipid-anchor</topology>
        <topology evidence="2">GPI-anchor</topology>
    </subcellularLocation>
    <subcellularLocation>
        <location evidence="1">Membrane</location>
        <topology evidence="1">Multi-pass membrane protein</topology>
    </subcellularLocation>
    <subcellularLocation>
        <location evidence="3">Secreted</location>
    </subcellularLocation>
</comment>
<keyword evidence="11 14" id="KW-1015">Disulfide bond</keyword>
<evidence type="ECO:0000313" key="18">
    <source>
        <dbReference type="EMBL" id="CZR54682.1"/>
    </source>
</evidence>
<dbReference type="GO" id="GO:0046872">
    <property type="term" value="F:metal ion binding"/>
    <property type="evidence" value="ECO:0007669"/>
    <property type="project" value="UniProtKB-UniRule"/>
</dbReference>
<dbReference type="GO" id="GO:0098552">
    <property type="term" value="C:side of membrane"/>
    <property type="evidence" value="ECO:0007669"/>
    <property type="project" value="UniProtKB-KW"/>
</dbReference>
<keyword evidence="6" id="KW-0336">GPI-anchor</keyword>
<feature type="disulfide bond" evidence="14">
    <location>
        <begin position="35"/>
        <end position="75"/>
    </location>
</feature>
<feature type="transmembrane region" description="Helical" evidence="15">
    <location>
        <begin position="135"/>
        <end position="155"/>
    </location>
</feature>
<proteinExistence type="inferred from homology"/>
<feature type="disulfide bond" evidence="14">
    <location>
        <begin position="39"/>
        <end position="70"/>
    </location>
</feature>
<dbReference type="Pfam" id="PF05730">
    <property type="entry name" value="CFEM"/>
    <property type="match status" value="1"/>
</dbReference>
<dbReference type="STRING" id="576137.A0A1L7WPK6"/>
<keyword evidence="6" id="KW-0325">Glycoprotein</keyword>
<name>A0A1L7WPK6_9HELO</name>
<reference evidence="18 19" key="1">
    <citation type="submission" date="2016-03" db="EMBL/GenBank/DDBJ databases">
        <authorList>
            <person name="Ploux O."/>
        </authorList>
    </citation>
    <scope>NUCLEOTIDE SEQUENCE [LARGE SCALE GENOMIC DNA]</scope>
    <source>
        <strain evidence="18 19">UAMH 11012</strain>
    </source>
</reference>
<comment type="similarity">
    <text evidence="13">Belongs to the SAT4 family.</text>
</comment>
<dbReference type="PANTHER" id="PTHR33048:SF160">
    <property type="entry name" value="SAT4 FAMILY MEMBRANE PROTEIN"/>
    <property type="match status" value="1"/>
</dbReference>
<dbReference type="PANTHER" id="PTHR33048">
    <property type="entry name" value="PTH11-LIKE INTEGRAL MEMBRANE PROTEIN (AFU_ORTHOLOGUE AFUA_5G11245)"/>
    <property type="match status" value="1"/>
</dbReference>
<evidence type="ECO:0000256" key="13">
    <source>
        <dbReference type="ARBA" id="ARBA00038359"/>
    </source>
</evidence>
<feature type="disulfide bond" evidence="14">
    <location>
        <begin position="58"/>
        <end position="91"/>
    </location>
</feature>
<feature type="binding site" description="axial binding residue" evidence="14">
    <location>
        <position position="53"/>
    </location>
    <ligand>
        <name>heme</name>
        <dbReference type="ChEBI" id="CHEBI:30413"/>
    </ligand>
    <ligandPart>
        <name>Fe</name>
        <dbReference type="ChEBI" id="CHEBI:18248"/>
    </ligandPart>
</feature>
<evidence type="ECO:0000256" key="4">
    <source>
        <dbReference type="ARBA" id="ARBA00010031"/>
    </source>
</evidence>
<protein>
    <submittedName>
        <fullName evidence="18">Related to integral membrane protein PTH11</fullName>
    </submittedName>
</protein>
<feature type="transmembrane region" description="Helical" evidence="15">
    <location>
        <begin position="175"/>
        <end position="200"/>
    </location>
</feature>
<keyword evidence="14" id="KW-0408">Iron</keyword>
<keyword evidence="9 15" id="KW-1133">Transmembrane helix</keyword>
<feature type="transmembrane region" description="Helical" evidence="15">
    <location>
        <begin position="102"/>
        <end position="123"/>
    </location>
</feature>
<evidence type="ECO:0000256" key="14">
    <source>
        <dbReference type="PROSITE-ProRule" id="PRU01356"/>
    </source>
</evidence>
<sequence>MRFPNAFAFAGAVLLGTVCAQSNAILAVESQYPTCALKCMAEYIPQSSCAVTDFACICANEALNANITVCTLGSCTVTELLTTKNVSSTLCGVEVRDRTKEISYIGMGVGCFALLAYILRLVAIWLRKAWGWDDTIMTIVVLLAVPPTIFSVVLADNGLGKDIWNVPFDDVTRILHIYFLGENFYLAALALTKISILCFYLRVFPDQDYRRVLYLAMAFCAAYGISFVFATVFQCSPVSYAWTRWDGEHIGSCNNINLQSWLSAIFNIVLDIMTISLPLPKLYRLHMSWKKKGMLMLMFSLGFFVTLVSILRLQSLIEFATSQNFTWDYVPAAYWSTIEMHVGIVCACLPAHRFLLGTIRSKIVGSTKGASATISKSSETKGSKSVYQSPAKFDADSRSNFIPLDDIELSAAGSGIHRTPESSTHTVEK</sequence>
<dbReference type="Pfam" id="PF20684">
    <property type="entry name" value="Fung_rhodopsin"/>
    <property type="match status" value="1"/>
</dbReference>
<dbReference type="InterPro" id="IPR049326">
    <property type="entry name" value="Rhodopsin_dom_fungi"/>
</dbReference>
<evidence type="ECO:0000256" key="12">
    <source>
        <dbReference type="ARBA" id="ARBA00023288"/>
    </source>
</evidence>
<dbReference type="Proteomes" id="UP000184330">
    <property type="component" value="Unassembled WGS sequence"/>
</dbReference>
<keyword evidence="10 15" id="KW-0472">Membrane</keyword>
<feature type="domain" description="CFEM" evidence="17">
    <location>
        <begin position="7"/>
        <end position="118"/>
    </location>
</feature>
<evidence type="ECO:0000256" key="3">
    <source>
        <dbReference type="ARBA" id="ARBA00004613"/>
    </source>
</evidence>
<keyword evidence="14" id="KW-0479">Metal-binding</keyword>
<evidence type="ECO:0000256" key="1">
    <source>
        <dbReference type="ARBA" id="ARBA00004141"/>
    </source>
</evidence>
<feature type="transmembrane region" description="Helical" evidence="15">
    <location>
        <begin position="295"/>
        <end position="313"/>
    </location>
</feature>
<feature type="disulfide bond" evidence="14">
    <location>
        <begin position="49"/>
        <end position="56"/>
    </location>
</feature>
<gene>
    <name evidence="18" type="ORF">PAC_04566</name>
</gene>
<dbReference type="AlphaFoldDB" id="A0A1L7WPK6"/>
<organism evidence="18 19">
    <name type="scientific">Phialocephala subalpina</name>
    <dbReference type="NCBI Taxonomy" id="576137"/>
    <lineage>
        <taxon>Eukaryota</taxon>
        <taxon>Fungi</taxon>
        <taxon>Dikarya</taxon>
        <taxon>Ascomycota</taxon>
        <taxon>Pezizomycotina</taxon>
        <taxon>Leotiomycetes</taxon>
        <taxon>Helotiales</taxon>
        <taxon>Mollisiaceae</taxon>
        <taxon>Phialocephala</taxon>
        <taxon>Phialocephala fortinii species complex</taxon>
    </lineage>
</organism>
<dbReference type="PROSITE" id="PS52012">
    <property type="entry name" value="CFEM"/>
    <property type="match status" value="1"/>
</dbReference>
<feature type="transmembrane region" description="Helical" evidence="15">
    <location>
        <begin position="212"/>
        <end position="233"/>
    </location>
</feature>
<evidence type="ECO:0000256" key="10">
    <source>
        <dbReference type="ARBA" id="ARBA00023136"/>
    </source>
</evidence>
<evidence type="ECO:0000256" key="9">
    <source>
        <dbReference type="ARBA" id="ARBA00022989"/>
    </source>
</evidence>
<evidence type="ECO:0000256" key="11">
    <source>
        <dbReference type="ARBA" id="ARBA00023157"/>
    </source>
</evidence>
<evidence type="ECO:0000313" key="19">
    <source>
        <dbReference type="Proteomes" id="UP000184330"/>
    </source>
</evidence>
<evidence type="ECO:0000256" key="5">
    <source>
        <dbReference type="ARBA" id="ARBA00022525"/>
    </source>
</evidence>
<keyword evidence="5" id="KW-0964">Secreted</keyword>
<keyword evidence="14" id="KW-0349">Heme</keyword>
<dbReference type="GO" id="GO:0005576">
    <property type="term" value="C:extracellular region"/>
    <property type="evidence" value="ECO:0007669"/>
    <property type="project" value="UniProtKB-SubCell"/>
</dbReference>
<dbReference type="OrthoDB" id="2496787at2759"/>
<keyword evidence="8 16" id="KW-0732">Signal</keyword>
<keyword evidence="12" id="KW-0449">Lipoprotein</keyword>
<feature type="transmembrane region" description="Helical" evidence="15">
    <location>
        <begin position="333"/>
        <end position="356"/>
    </location>
</feature>
<evidence type="ECO:0000256" key="6">
    <source>
        <dbReference type="ARBA" id="ARBA00022622"/>
    </source>
</evidence>
<dbReference type="InterPro" id="IPR008427">
    <property type="entry name" value="Extracellular_membr_CFEM_dom"/>
</dbReference>
<evidence type="ECO:0000259" key="17">
    <source>
        <dbReference type="PROSITE" id="PS52012"/>
    </source>
</evidence>
<evidence type="ECO:0000256" key="7">
    <source>
        <dbReference type="ARBA" id="ARBA00022692"/>
    </source>
</evidence>
<comment type="similarity">
    <text evidence="4">Belongs to the RBT5 family.</text>
</comment>
<accession>A0A1L7WPK6</accession>
<dbReference type="InterPro" id="IPR052337">
    <property type="entry name" value="SAT4-like"/>
</dbReference>
<evidence type="ECO:0000256" key="8">
    <source>
        <dbReference type="ARBA" id="ARBA00022729"/>
    </source>
</evidence>
<keyword evidence="7 15" id="KW-0812">Transmembrane</keyword>
<evidence type="ECO:0000256" key="15">
    <source>
        <dbReference type="SAM" id="Phobius"/>
    </source>
</evidence>
<dbReference type="EMBL" id="FJOG01000005">
    <property type="protein sequence ID" value="CZR54682.1"/>
    <property type="molecule type" value="Genomic_DNA"/>
</dbReference>
<keyword evidence="19" id="KW-1185">Reference proteome</keyword>
<evidence type="ECO:0000256" key="16">
    <source>
        <dbReference type="SAM" id="SignalP"/>
    </source>
</evidence>
<dbReference type="SMART" id="SM00747">
    <property type="entry name" value="CFEM"/>
    <property type="match status" value="1"/>
</dbReference>
<feature type="transmembrane region" description="Helical" evidence="15">
    <location>
        <begin position="261"/>
        <end position="283"/>
    </location>
</feature>